<gene>
    <name evidence="2" type="ORF">K466DRAFT_322217</name>
</gene>
<evidence type="ECO:0000256" key="1">
    <source>
        <dbReference type="SAM" id="MobiDB-lite"/>
    </source>
</evidence>
<reference evidence="2 3" key="1">
    <citation type="journal article" date="2019" name="Nat. Ecol. Evol.">
        <title>Megaphylogeny resolves global patterns of mushroom evolution.</title>
        <authorList>
            <person name="Varga T."/>
            <person name="Krizsan K."/>
            <person name="Foldi C."/>
            <person name="Dima B."/>
            <person name="Sanchez-Garcia M."/>
            <person name="Sanchez-Ramirez S."/>
            <person name="Szollosi G.J."/>
            <person name="Szarkandi J.G."/>
            <person name="Papp V."/>
            <person name="Albert L."/>
            <person name="Andreopoulos W."/>
            <person name="Angelini C."/>
            <person name="Antonin V."/>
            <person name="Barry K.W."/>
            <person name="Bougher N.L."/>
            <person name="Buchanan P."/>
            <person name="Buyck B."/>
            <person name="Bense V."/>
            <person name="Catcheside P."/>
            <person name="Chovatia M."/>
            <person name="Cooper J."/>
            <person name="Damon W."/>
            <person name="Desjardin D."/>
            <person name="Finy P."/>
            <person name="Geml J."/>
            <person name="Haridas S."/>
            <person name="Hughes K."/>
            <person name="Justo A."/>
            <person name="Karasinski D."/>
            <person name="Kautmanova I."/>
            <person name="Kiss B."/>
            <person name="Kocsube S."/>
            <person name="Kotiranta H."/>
            <person name="LaButti K.M."/>
            <person name="Lechner B.E."/>
            <person name="Liimatainen K."/>
            <person name="Lipzen A."/>
            <person name="Lukacs Z."/>
            <person name="Mihaltcheva S."/>
            <person name="Morgado L.N."/>
            <person name="Niskanen T."/>
            <person name="Noordeloos M.E."/>
            <person name="Ohm R.A."/>
            <person name="Ortiz-Santana B."/>
            <person name="Ovrebo C."/>
            <person name="Racz N."/>
            <person name="Riley R."/>
            <person name="Savchenko A."/>
            <person name="Shiryaev A."/>
            <person name="Soop K."/>
            <person name="Spirin V."/>
            <person name="Szebenyi C."/>
            <person name="Tomsovsky M."/>
            <person name="Tulloss R.E."/>
            <person name="Uehling J."/>
            <person name="Grigoriev I.V."/>
            <person name="Vagvolgyi C."/>
            <person name="Papp T."/>
            <person name="Martin F.M."/>
            <person name="Miettinen O."/>
            <person name="Hibbett D.S."/>
            <person name="Nagy L.G."/>
        </authorList>
    </citation>
    <scope>NUCLEOTIDE SEQUENCE [LARGE SCALE GENOMIC DNA]</scope>
    <source>
        <strain evidence="2 3">HHB13444</strain>
    </source>
</reference>
<proteinExistence type="predicted"/>
<dbReference type="AlphaFoldDB" id="A0A5C3PZ31"/>
<feature type="region of interest" description="Disordered" evidence="1">
    <location>
        <begin position="1"/>
        <end position="80"/>
    </location>
</feature>
<dbReference type="Proteomes" id="UP000308197">
    <property type="component" value="Unassembled WGS sequence"/>
</dbReference>
<feature type="compositionally biased region" description="Basic and acidic residues" evidence="1">
    <location>
        <begin position="179"/>
        <end position="189"/>
    </location>
</feature>
<sequence>MRDRHHEQPPLRGHHHEHPRPRRRALQERHHARVVVPRRHLNELHPRPPRRRHQHRPIPPARRRKQRRVIHPHKRDRAARPLCRDQQELVCSRPGVGDVCGAEAPPVVPLPLLERAPGPRAPGRGQEHLGGQAVHRRERAGRQGRGLARELAEAVRDGRRGGNQRRRWDDAKARIERIGGRRRAADHGRRGNVASDVKNDSAGRGRRDHQATVAELSSVRTVGLSGKAQIWGTKGASAVHIRHHWHRDQFGLPSSALL</sequence>
<organism evidence="2 3">
    <name type="scientific">Polyporus arcularius HHB13444</name>
    <dbReference type="NCBI Taxonomy" id="1314778"/>
    <lineage>
        <taxon>Eukaryota</taxon>
        <taxon>Fungi</taxon>
        <taxon>Dikarya</taxon>
        <taxon>Basidiomycota</taxon>
        <taxon>Agaricomycotina</taxon>
        <taxon>Agaricomycetes</taxon>
        <taxon>Polyporales</taxon>
        <taxon>Polyporaceae</taxon>
        <taxon>Polyporus</taxon>
    </lineage>
</organism>
<protein>
    <submittedName>
        <fullName evidence="2">Uncharacterized protein</fullName>
    </submittedName>
</protein>
<evidence type="ECO:0000313" key="2">
    <source>
        <dbReference type="EMBL" id="TFK91383.1"/>
    </source>
</evidence>
<evidence type="ECO:0000313" key="3">
    <source>
        <dbReference type="Proteomes" id="UP000308197"/>
    </source>
</evidence>
<feature type="region of interest" description="Disordered" evidence="1">
    <location>
        <begin position="179"/>
        <end position="213"/>
    </location>
</feature>
<feature type="compositionally biased region" description="Basic residues" evidence="1">
    <location>
        <begin position="47"/>
        <end position="77"/>
    </location>
</feature>
<feature type="compositionally biased region" description="Basic residues" evidence="1">
    <location>
        <begin position="12"/>
        <end position="39"/>
    </location>
</feature>
<name>A0A5C3PZ31_9APHY</name>
<dbReference type="InParanoid" id="A0A5C3PZ31"/>
<keyword evidence="3" id="KW-1185">Reference proteome</keyword>
<dbReference type="EMBL" id="ML211021">
    <property type="protein sequence ID" value="TFK91383.1"/>
    <property type="molecule type" value="Genomic_DNA"/>
</dbReference>
<feature type="compositionally biased region" description="Basic and acidic residues" evidence="1">
    <location>
        <begin position="197"/>
        <end position="210"/>
    </location>
</feature>
<feature type="region of interest" description="Disordered" evidence="1">
    <location>
        <begin position="120"/>
        <end position="147"/>
    </location>
</feature>
<accession>A0A5C3PZ31</accession>